<dbReference type="PANTHER" id="PTHR31297:SF41">
    <property type="entry name" value="ENDOGLUCANASE, PUTATIVE (AFU_ORTHOLOGUE AFUA_5G01830)-RELATED"/>
    <property type="match status" value="1"/>
</dbReference>
<comment type="similarity">
    <text evidence="1 7">Belongs to the glycosyl hydrolase 5 (cellulase A) family.</text>
</comment>
<reference evidence="10 11" key="1">
    <citation type="submission" date="2023-04" db="EMBL/GenBank/DDBJ databases">
        <title>A novel bacteria isolated from coastal sediment.</title>
        <authorList>
            <person name="Liu X.-J."/>
            <person name="Du Z.-J."/>
        </authorList>
    </citation>
    <scope>NUCLEOTIDE SEQUENCE [LARGE SCALE GENOMIC DNA]</scope>
    <source>
        <strain evidence="10 11">SDUM461004</strain>
    </source>
</reference>
<evidence type="ECO:0000256" key="4">
    <source>
        <dbReference type="ARBA" id="ARBA00023277"/>
    </source>
</evidence>
<feature type="chain" id="PRO_5046903876" evidence="8">
    <location>
        <begin position="25"/>
        <end position="376"/>
    </location>
</feature>
<keyword evidence="11" id="KW-1185">Reference proteome</keyword>
<organism evidence="10 11">
    <name type="scientific">Thalassobacterium sedimentorum</name>
    <dbReference type="NCBI Taxonomy" id="3041258"/>
    <lineage>
        <taxon>Bacteria</taxon>
        <taxon>Pseudomonadati</taxon>
        <taxon>Verrucomicrobiota</taxon>
        <taxon>Opitutia</taxon>
        <taxon>Puniceicoccales</taxon>
        <taxon>Coraliomargaritaceae</taxon>
        <taxon>Thalassobacterium</taxon>
    </lineage>
</organism>
<gene>
    <name evidence="10" type="ORF">QEH59_17195</name>
</gene>
<evidence type="ECO:0000256" key="7">
    <source>
        <dbReference type="RuleBase" id="RU361153"/>
    </source>
</evidence>
<evidence type="ECO:0000256" key="5">
    <source>
        <dbReference type="ARBA" id="ARBA00023295"/>
    </source>
</evidence>
<dbReference type="SUPFAM" id="SSF51445">
    <property type="entry name" value="(Trans)glycosidases"/>
    <property type="match status" value="1"/>
</dbReference>
<dbReference type="InterPro" id="IPR017853">
    <property type="entry name" value="GH"/>
</dbReference>
<evidence type="ECO:0000256" key="1">
    <source>
        <dbReference type="ARBA" id="ARBA00005641"/>
    </source>
</evidence>
<keyword evidence="8" id="KW-0732">Signal</keyword>
<comment type="caution">
    <text evidence="10">The sequence shown here is derived from an EMBL/GenBank/DDBJ whole genome shotgun (WGS) entry which is preliminary data.</text>
</comment>
<dbReference type="InterPro" id="IPR050386">
    <property type="entry name" value="Glycosyl_hydrolase_5"/>
</dbReference>
<dbReference type="RefSeq" id="WP_308986613.1">
    <property type="nucleotide sequence ID" value="NZ_JARXIC010000050.1"/>
</dbReference>
<evidence type="ECO:0000313" key="11">
    <source>
        <dbReference type="Proteomes" id="UP001243717"/>
    </source>
</evidence>
<name>A0ABU1AN00_9BACT</name>
<evidence type="ECO:0000256" key="2">
    <source>
        <dbReference type="ARBA" id="ARBA00022801"/>
    </source>
</evidence>
<accession>A0ABU1AN00</accession>
<dbReference type="Proteomes" id="UP001243717">
    <property type="component" value="Unassembled WGS sequence"/>
</dbReference>
<evidence type="ECO:0000256" key="3">
    <source>
        <dbReference type="ARBA" id="ARBA00023001"/>
    </source>
</evidence>
<dbReference type="Pfam" id="PF00150">
    <property type="entry name" value="Cellulase"/>
    <property type="match status" value="1"/>
</dbReference>
<keyword evidence="2 7" id="KW-0378">Hydrolase</keyword>
<keyword evidence="4" id="KW-0119">Carbohydrate metabolism</keyword>
<feature type="domain" description="Glycoside hydrolase family 5" evidence="9">
    <location>
        <begin position="64"/>
        <end position="336"/>
    </location>
</feature>
<keyword evidence="6" id="KW-0624">Polysaccharide degradation</keyword>
<keyword evidence="3" id="KW-0136">Cellulose degradation</keyword>
<keyword evidence="5 7" id="KW-0326">Glycosidase</keyword>
<evidence type="ECO:0000259" key="9">
    <source>
        <dbReference type="Pfam" id="PF00150"/>
    </source>
</evidence>
<dbReference type="InterPro" id="IPR001547">
    <property type="entry name" value="Glyco_hydro_5"/>
</dbReference>
<evidence type="ECO:0000313" key="10">
    <source>
        <dbReference type="EMBL" id="MDQ8196175.1"/>
    </source>
</evidence>
<dbReference type="EMBL" id="JARXIC010000050">
    <property type="protein sequence ID" value="MDQ8196175.1"/>
    <property type="molecule type" value="Genomic_DNA"/>
</dbReference>
<dbReference type="Gene3D" id="3.20.20.80">
    <property type="entry name" value="Glycosidases"/>
    <property type="match status" value="1"/>
</dbReference>
<protein>
    <submittedName>
        <fullName evidence="10">Cellulase family glycosylhydrolase</fullName>
    </submittedName>
</protein>
<evidence type="ECO:0000256" key="8">
    <source>
        <dbReference type="SAM" id="SignalP"/>
    </source>
</evidence>
<proteinExistence type="inferred from homology"/>
<evidence type="ECO:0000256" key="6">
    <source>
        <dbReference type="ARBA" id="ARBA00023326"/>
    </source>
</evidence>
<feature type="signal peptide" evidence="8">
    <location>
        <begin position="1"/>
        <end position="24"/>
    </location>
</feature>
<sequence>MRYFSKCRLNVVLVLLLTFNCTFGKPTSFSWGEGLKATEVHRGTNSGTWLSSWDLSVLKGWGEKITLVRLQLVGDQFNPILDATGEWTFTDESWSSIDTFLSRARDNNIHVIIDVHRQFDYFPRAHSADDWGSQENREKLCSIWRSIARRYVDSRGVIAGFDILNEPCPPDTASGYEMWNQTASEVTQAIREIDNYHTIIVESAGYGSARCFEYLVPTGDRNTVYSFHIYDPHEFSEQGTRMQWPFGRDGVSGYEYPGVIPLGWDTKVDTTVDAAYISSKLEPVRQFQDKYNARIYVGEFGCIRWTPTAPGEVYNSTYFWFKDVLDLIEAESWDWTYHAYRLSENGAYAIEHGTDRAVNLRDPKSDLLKLFSKYWN</sequence>
<dbReference type="PANTHER" id="PTHR31297">
    <property type="entry name" value="GLUCAN ENDO-1,6-BETA-GLUCOSIDASE B"/>
    <property type="match status" value="1"/>
</dbReference>